<sequence>MNKNIIKISLLFFILPLLAFSLHKYYISLTEISYQEETKSVQMIMNVFMDDIETAINKEYNVDLQLTSNKELKNVDSLFVKYLEKNFKIKINQKQVAYHFIGKEYDGDIIYFYLEIENIASLKTIEIENNMLIKYFAEQQNLVKASVKKERKSLFLDKKNNTGLLKF</sequence>
<name>A0A2I2MCN0_9FLAO</name>
<dbReference type="EMBL" id="OENE01000048">
    <property type="protein sequence ID" value="SOU89684.1"/>
    <property type="molecule type" value="Genomic_DNA"/>
</dbReference>
<dbReference type="GeneID" id="86818873"/>
<reference evidence="1 2" key="1">
    <citation type="submission" date="2017-11" db="EMBL/GenBank/DDBJ databases">
        <authorList>
            <person name="Duchaud E."/>
        </authorList>
    </citation>
    <scope>NUCLEOTIDE SEQUENCE [LARGE SCALE GENOMIC DNA]</scope>
    <source>
        <strain evidence="1 2">TNO010</strain>
    </source>
</reference>
<dbReference type="RefSeq" id="WP_144430045.1">
    <property type="nucleotide sequence ID" value="NZ_JAFMUH010000003.1"/>
</dbReference>
<accession>A0A2I2MCN0</accession>
<dbReference type="Pfam" id="PF20420">
    <property type="entry name" value="DUF6702"/>
    <property type="match status" value="1"/>
</dbReference>
<evidence type="ECO:0008006" key="3">
    <source>
        <dbReference type="Google" id="ProtNLM"/>
    </source>
</evidence>
<evidence type="ECO:0000313" key="2">
    <source>
        <dbReference type="Proteomes" id="UP000490060"/>
    </source>
</evidence>
<dbReference type="InterPro" id="IPR046525">
    <property type="entry name" value="DUF6702"/>
</dbReference>
<organism evidence="1 2">
    <name type="scientific">Tenacibaculum finnmarkense genomovar ulcerans</name>
    <dbReference type="NCBI Taxonomy" id="2781388"/>
    <lineage>
        <taxon>Bacteria</taxon>
        <taxon>Pseudomonadati</taxon>
        <taxon>Bacteroidota</taxon>
        <taxon>Flavobacteriia</taxon>
        <taxon>Flavobacteriales</taxon>
        <taxon>Flavobacteriaceae</taxon>
        <taxon>Tenacibaculum</taxon>
        <taxon>Tenacibaculum finnmarkense</taxon>
    </lineage>
</organism>
<dbReference type="Proteomes" id="UP000490060">
    <property type="component" value="Unassembled WGS sequence"/>
</dbReference>
<protein>
    <recommendedName>
        <fullName evidence="3">Peptidase E</fullName>
    </recommendedName>
</protein>
<gene>
    <name evidence="1" type="ORF">TNO010_520071</name>
</gene>
<proteinExistence type="predicted"/>
<evidence type="ECO:0000313" key="1">
    <source>
        <dbReference type="EMBL" id="SOU89684.1"/>
    </source>
</evidence>
<dbReference type="AlphaFoldDB" id="A0A2I2MCN0"/>